<evidence type="ECO:0000313" key="2">
    <source>
        <dbReference type="Proteomes" id="UP001173465"/>
    </source>
</evidence>
<dbReference type="RefSeq" id="WP_286592788.1">
    <property type="nucleotide sequence ID" value="NZ_JACANB010000001.1"/>
</dbReference>
<organism evidence="1 2">
    <name type="scientific">Thiopseudomonas alkaliphila</name>
    <dbReference type="NCBI Taxonomy" id="1697053"/>
    <lineage>
        <taxon>Bacteria</taxon>
        <taxon>Pseudomonadati</taxon>
        <taxon>Pseudomonadota</taxon>
        <taxon>Gammaproteobacteria</taxon>
        <taxon>Pseudomonadales</taxon>
        <taxon>Pseudomonadaceae</taxon>
        <taxon>Thiopseudomonas</taxon>
    </lineage>
</organism>
<dbReference type="EMBL" id="JACANB010000001">
    <property type="protein sequence ID" value="MDM1695097.1"/>
    <property type="molecule type" value="Genomic_DNA"/>
</dbReference>
<dbReference type="Gene3D" id="3.40.50.12780">
    <property type="entry name" value="N-terminal domain of ligase-like"/>
    <property type="match status" value="1"/>
</dbReference>
<keyword evidence="1" id="KW-0436">Ligase</keyword>
<name>A0AAW7DRP6_9GAMM</name>
<gene>
    <name evidence="1" type="ORF">HX099_00210</name>
</gene>
<dbReference type="GO" id="GO:0016874">
    <property type="term" value="F:ligase activity"/>
    <property type="evidence" value="ECO:0007669"/>
    <property type="project" value="UniProtKB-KW"/>
</dbReference>
<dbReference type="AlphaFoldDB" id="A0AAW7DRP6"/>
<sequence length="445" mass="50683">MLKNRFVPDFLKNFFISVYNTYQYRVRRGGVYNKYFYYYSNKELVFCEDIMDESNKRLNCFLNNAVERSEWYSSYSEFKSLQDFAVLEKKDIINNFDLIKSIQEKESVVSLTGGTTGASMKVLYTKENMQERHALLDYFRSMYGYQLGKKCAWFSGKNIVSEKDISRGICYRDDYINKIRFFSTFHITEANFNVYWAAFCKYAPEFIVGFPSSVYELCSMAAARGLKLENTVKAFFPTAETLLPIHREVIGSVLGCKIADQYASSEGAPFILECPQGGLHIHPLTGVFEVVDENMQPAREGEILVTSFTTEGTPLIRYRIGDRIKLAPDDAKCACGSCFPLVERIEGRSTDYILSPTNGKVNLGNISNSTKGVVGIIQFQVIQKEQTAVEVNVVSTDLFTEKEKQKFLDGLTERLGKSMSITLNKVSEIPKEKSGKFRIVKNLLK</sequence>
<evidence type="ECO:0000313" key="1">
    <source>
        <dbReference type="EMBL" id="MDM1695097.1"/>
    </source>
</evidence>
<dbReference type="Proteomes" id="UP001173465">
    <property type="component" value="Unassembled WGS sequence"/>
</dbReference>
<reference evidence="1" key="2">
    <citation type="journal article" date="2022" name="Sci. Total Environ.">
        <title>Prevalence, transmission, and molecular epidemiology of tet(X)-positive bacteria among humans, animals, and environmental niches in China: An epidemiological, and genomic-based study.</title>
        <authorList>
            <person name="Dong N."/>
            <person name="Zeng Y."/>
            <person name="Cai C."/>
            <person name="Sun C."/>
            <person name="Lu J."/>
            <person name="Liu C."/>
            <person name="Zhou H."/>
            <person name="Sun Q."/>
            <person name="Shu L."/>
            <person name="Wang H."/>
            <person name="Wang Y."/>
            <person name="Wang S."/>
            <person name="Wu C."/>
            <person name="Chan E.W."/>
            <person name="Chen G."/>
            <person name="Shen Z."/>
            <person name="Chen S."/>
            <person name="Zhang R."/>
        </authorList>
    </citation>
    <scope>NUCLEOTIDE SEQUENCE</scope>
    <source>
        <strain evidence="1">DF46-2-2</strain>
    </source>
</reference>
<reference evidence="1" key="1">
    <citation type="submission" date="2020-06" db="EMBL/GenBank/DDBJ databases">
        <authorList>
            <person name="Dong N."/>
        </authorList>
    </citation>
    <scope>NUCLEOTIDE SEQUENCE</scope>
    <source>
        <strain evidence="1">DF46-2-2</strain>
    </source>
</reference>
<accession>A0AAW7DRP6</accession>
<dbReference type="InterPro" id="IPR053158">
    <property type="entry name" value="CapK_Type1_Caps_Biosynth"/>
</dbReference>
<dbReference type="PANTHER" id="PTHR36932:SF1">
    <property type="entry name" value="CAPSULAR POLYSACCHARIDE BIOSYNTHESIS PROTEIN"/>
    <property type="match status" value="1"/>
</dbReference>
<dbReference type="SUPFAM" id="SSF56801">
    <property type="entry name" value="Acetyl-CoA synthetase-like"/>
    <property type="match status" value="1"/>
</dbReference>
<comment type="caution">
    <text evidence="1">The sequence shown here is derived from an EMBL/GenBank/DDBJ whole genome shotgun (WGS) entry which is preliminary data.</text>
</comment>
<proteinExistence type="predicted"/>
<dbReference type="InterPro" id="IPR042099">
    <property type="entry name" value="ANL_N_sf"/>
</dbReference>
<protein>
    <submittedName>
        <fullName evidence="1">Phenylacetate--CoA ligase family protein</fullName>
    </submittedName>
</protein>
<dbReference type="PANTHER" id="PTHR36932">
    <property type="entry name" value="CAPSULAR POLYSACCHARIDE BIOSYNTHESIS PROTEIN"/>
    <property type="match status" value="1"/>
</dbReference>